<dbReference type="EMBL" id="AMCI01009585">
    <property type="protein sequence ID" value="EJW89271.1"/>
    <property type="molecule type" value="Genomic_DNA"/>
</dbReference>
<gene>
    <name evidence="2" type="ORF">EVA_22622</name>
</gene>
<organism evidence="2">
    <name type="scientific">gut metagenome</name>
    <dbReference type="NCBI Taxonomy" id="749906"/>
    <lineage>
        <taxon>unclassified sequences</taxon>
        <taxon>metagenomes</taxon>
        <taxon>organismal metagenomes</taxon>
    </lineage>
</organism>
<name>J9F303_9ZZZZ</name>
<accession>J9F303</accession>
<reference evidence="2" key="1">
    <citation type="journal article" date="2012" name="PLoS ONE">
        <title>Gene sets for utilization of primary and secondary nutrition supplies in the distal gut of endangered iberian lynx.</title>
        <authorList>
            <person name="Alcaide M."/>
            <person name="Messina E."/>
            <person name="Richter M."/>
            <person name="Bargiela R."/>
            <person name="Peplies J."/>
            <person name="Huws S.A."/>
            <person name="Newbold C.J."/>
            <person name="Golyshin P.N."/>
            <person name="Simon M.A."/>
            <person name="Lopez G."/>
            <person name="Yakimov M.M."/>
            <person name="Ferrer M."/>
        </authorList>
    </citation>
    <scope>NUCLEOTIDE SEQUENCE</scope>
</reference>
<feature type="compositionally biased region" description="Basic residues" evidence="1">
    <location>
        <begin position="23"/>
        <end position="34"/>
    </location>
</feature>
<evidence type="ECO:0000256" key="1">
    <source>
        <dbReference type="SAM" id="MobiDB-lite"/>
    </source>
</evidence>
<protein>
    <submittedName>
        <fullName evidence="2">Uncharacterized protein</fullName>
    </submittedName>
</protein>
<feature type="compositionally biased region" description="Basic residues" evidence="1">
    <location>
        <begin position="1"/>
        <end position="10"/>
    </location>
</feature>
<dbReference type="AlphaFoldDB" id="J9F303"/>
<sequence>MFHREKRGRHFPNGWSLTDRKPWHQKRTHKRIHS</sequence>
<comment type="caution">
    <text evidence="2">The sequence shown here is derived from an EMBL/GenBank/DDBJ whole genome shotgun (WGS) entry which is preliminary data.</text>
</comment>
<feature type="region of interest" description="Disordered" evidence="1">
    <location>
        <begin position="1"/>
        <end position="34"/>
    </location>
</feature>
<evidence type="ECO:0000313" key="2">
    <source>
        <dbReference type="EMBL" id="EJW89271.1"/>
    </source>
</evidence>
<proteinExistence type="predicted"/>